<evidence type="ECO:0000256" key="1">
    <source>
        <dbReference type="SAM" id="MobiDB-lite"/>
    </source>
</evidence>
<dbReference type="InterPro" id="IPR044824">
    <property type="entry name" value="MAIN-like"/>
</dbReference>
<feature type="compositionally biased region" description="Acidic residues" evidence="1">
    <location>
        <begin position="247"/>
        <end position="285"/>
    </location>
</feature>
<dbReference type="EMBL" id="JAZDWU010000010">
    <property type="protein sequence ID" value="KAK9987601.1"/>
    <property type="molecule type" value="Genomic_DNA"/>
</dbReference>
<dbReference type="PANTHER" id="PTHR46033">
    <property type="entry name" value="PROTEIN MAIN-LIKE 2"/>
    <property type="match status" value="1"/>
</dbReference>
<proteinExistence type="predicted"/>
<protein>
    <recommendedName>
        <fullName evidence="2">Aminotransferase-like plant mobile domain-containing protein</fullName>
    </recommendedName>
</protein>
<feature type="domain" description="Aminotransferase-like plant mobile" evidence="2">
    <location>
        <begin position="1"/>
        <end position="134"/>
    </location>
</feature>
<reference evidence="3 4" key="1">
    <citation type="submission" date="2024-01" db="EMBL/GenBank/DDBJ databases">
        <title>A telomere-to-telomere, gap-free genome of sweet tea (Lithocarpus litseifolius).</title>
        <authorList>
            <person name="Zhou J."/>
        </authorList>
    </citation>
    <scope>NUCLEOTIDE SEQUENCE [LARGE SCALE GENOMIC DNA]</scope>
    <source>
        <strain evidence="3">Zhou-2022a</strain>
        <tissue evidence="3">Leaf</tissue>
    </source>
</reference>
<dbReference type="PANTHER" id="PTHR46033:SF8">
    <property type="entry name" value="PROTEIN MAINTENANCE OF MERISTEMS-LIKE"/>
    <property type="match status" value="1"/>
</dbReference>
<sequence length="337" mass="38460">MSITLQDIAILTGLPIDGTAVCGPTNLNWERVCQELLGVTPPENALTYGGLKITWVRNTFSNLPEDANAITTQQYARAYMFQVLALLFGNKSQSRLHCCFLHLLANFGIAGEYSWGSATLALLYKELCTAAIRKSTEVVWTPYDGYLHDWCLAEKHIWMTTAPLLCFQIVEYYHPERVMQQFGLLQRCPKWPTDNFDKSVHCVKMTGKSGVNWSSKHAHYYQLWNERAQRQVGDDNFQLFQYCTNETEEDASVTDSEEDASNEDSGEDVEDAEEMEVSSDNETDEGGNYQTDFDIRTQPRRMGKSPVQARRYLERVNRHPPCCGTQQKLHVPHRGNH</sequence>
<accession>A0AAW2BNI9</accession>
<evidence type="ECO:0000313" key="3">
    <source>
        <dbReference type="EMBL" id="KAK9987601.1"/>
    </source>
</evidence>
<feature type="region of interest" description="Disordered" evidence="1">
    <location>
        <begin position="247"/>
        <end position="337"/>
    </location>
</feature>
<evidence type="ECO:0000313" key="4">
    <source>
        <dbReference type="Proteomes" id="UP001459277"/>
    </source>
</evidence>
<dbReference type="Pfam" id="PF10536">
    <property type="entry name" value="PMD"/>
    <property type="match status" value="1"/>
</dbReference>
<organism evidence="3 4">
    <name type="scientific">Lithocarpus litseifolius</name>
    <dbReference type="NCBI Taxonomy" id="425828"/>
    <lineage>
        <taxon>Eukaryota</taxon>
        <taxon>Viridiplantae</taxon>
        <taxon>Streptophyta</taxon>
        <taxon>Embryophyta</taxon>
        <taxon>Tracheophyta</taxon>
        <taxon>Spermatophyta</taxon>
        <taxon>Magnoliopsida</taxon>
        <taxon>eudicotyledons</taxon>
        <taxon>Gunneridae</taxon>
        <taxon>Pentapetalae</taxon>
        <taxon>rosids</taxon>
        <taxon>fabids</taxon>
        <taxon>Fagales</taxon>
        <taxon>Fagaceae</taxon>
        <taxon>Lithocarpus</taxon>
    </lineage>
</organism>
<dbReference type="Proteomes" id="UP001459277">
    <property type="component" value="Unassembled WGS sequence"/>
</dbReference>
<comment type="caution">
    <text evidence="3">The sequence shown here is derived from an EMBL/GenBank/DDBJ whole genome shotgun (WGS) entry which is preliminary data.</text>
</comment>
<keyword evidence="4" id="KW-1185">Reference proteome</keyword>
<dbReference type="AlphaFoldDB" id="A0AAW2BNI9"/>
<gene>
    <name evidence="3" type="ORF">SO802_027840</name>
</gene>
<evidence type="ECO:0000259" key="2">
    <source>
        <dbReference type="Pfam" id="PF10536"/>
    </source>
</evidence>
<name>A0AAW2BNI9_9ROSI</name>
<dbReference type="InterPro" id="IPR019557">
    <property type="entry name" value="AminoTfrase-like_pln_mobile"/>
</dbReference>
<dbReference type="GO" id="GO:0010073">
    <property type="term" value="P:meristem maintenance"/>
    <property type="evidence" value="ECO:0007669"/>
    <property type="project" value="InterPro"/>
</dbReference>